<sequence>MLPFKIPPDDQILKDSQTGWILKDDKELSHYYLSPEYTGSPPYIIEIEKKLATTQIYSNVRNQSMCYESSEDKEKEENSYLNVIKEYQQVLEDKNSLELNLEILKEEEVLKTLQIDSLQKENSKLQAKIDLLNETIEALPKRLEADIGVQDSRVDELEYQILILKEQIYSQERKFHSDLQNLGKIIESKDEKIKDLTAKIEETKANLLSMANVVKKQEVEGVRVKNLYDEKIKEYRGRIKTMKDFQEKLLTQTNSLKTKWRTEARRIFHESMSYIQKNYKQMLTIEELGFLKPSDNFTDLTTNINSAEDMASIVTSSTNYEEIDACSTQDLSGLDLRQSSINSVHFGSAEFGSRTGSTRIKPIPVEGLSMLVPAKSEPTLRPSGLESKLESVKVRKKKQKEVAELFGVKPDTVSAALKRFNETGTHANRKEQGRKRTSRDNARIEEAREHLQQNNHTKRKNGVTGNPA</sequence>
<evidence type="ECO:0000256" key="3">
    <source>
        <dbReference type="SAM" id="MobiDB-lite"/>
    </source>
</evidence>
<evidence type="ECO:0000313" key="4">
    <source>
        <dbReference type="Proteomes" id="UP000887540"/>
    </source>
</evidence>
<dbReference type="InterPro" id="IPR009057">
    <property type="entry name" value="Homeodomain-like_sf"/>
</dbReference>
<reference evidence="5" key="1">
    <citation type="submission" date="2022-11" db="UniProtKB">
        <authorList>
            <consortium name="WormBaseParasite"/>
        </authorList>
    </citation>
    <scope>IDENTIFICATION</scope>
</reference>
<dbReference type="Proteomes" id="UP000887540">
    <property type="component" value="Unplaced"/>
</dbReference>
<keyword evidence="2" id="KW-0175">Coiled coil</keyword>
<feature type="region of interest" description="Disordered" evidence="3">
    <location>
        <begin position="419"/>
        <end position="468"/>
    </location>
</feature>
<proteinExistence type="predicted"/>
<protein>
    <submittedName>
        <fullName evidence="5">Uncharacterized protein</fullName>
    </submittedName>
</protein>
<accession>A0A914DW95</accession>
<feature type="coiled-coil region" evidence="2">
    <location>
        <begin position="179"/>
        <end position="213"/>
    </location>
</feature>
<evidence type="ECO:0000313" key="5">
    <source>
        <dbReference type="WBParaSite" id="ACRNAN_scaffold4483.g25291.t1"/>
    </source>
</evidence>
<keyword evidence="4" id="KW-1185">Reference proteome</keyword>
<evidence type="ECO:0000256" key="1">
    <source>
        <dbReference type="ARBA" id="ARBA00004123"/>
    </source>
</evidence>
<dbReference type="GO" id="GO:0005634">
    <property type="term" value="C:nucleus"/>
    <property type="evidence" value="ECO:0007669"/>
    <property type="project" value="UniProtKB-SubCell"/>
</dbReference>
<comment type="subcellular location">
    <subcellularLocation>
        <location evidence="1">Nucleus</location>
    </subcellularLocation>
</comment>
<organism evidence="4 5">
    <name type="scientific">Acrobeloides nanus</name>
    <dbReference type="NCBI Taxonomy" id="290746"/>
    <lineage>
        <taxon>Eukaryota</taxon>
        <taxon>Metazoa</taxon>
        <taxon>Ecdysozoa</taxon>
        <taxon>Nematoda</taxon>
        <taxon>Chromadorea</taxon>
        <taxon>Rhabditida</taxon>
        <taxon>Tylenchina</taxon>
        <taxon>Cephalobomorpha</taxon>
        <taxon>Cephaloboidea</taxon>
        <taxon>Cephalobidae</taxon>
        <taxon>Acrobeloides</taxon>
    </lineage>
</organism>
<feature type="coiled-coil region" evidence="2">
    <location>
        <begin position="87"/>
        <end position="135"/>
    </location>
</feature>
<evidence type="ECO:0000256" key="2">
    <source>
        <dbReference type="SAM" id="Coils"/>
    </source>
</evidence>
<name>A0A914DW95_9BILA</name>
<dbReference type="WBParaSite" id="ACRNAN_scaffold4483.g25291.t1">
    <property type="protein sequence ID" value="ACRNAN_scaffold4483.g25291.t1"/>
    <property type="gene ID" value="ACRNAN_scaffold4483.g25291"/>
</dbReference>
<feature type="compositionally biased region" description="Basic and acidic residues" evidence="3">
    <location>
        <begin position="438"/>
        <end position="451"/>
    </location>
</feature>
<dbReference type="AlphaFoldDB" id="A0A914DW95"/>
<dbReference type="SUPFAM" id="SSF46689">
    <property type="entry name" value="Homeodomain-like"/>
    <property type="match status" value="1"/>
</dbReference>